<dbReference type="EMBL" id="JAFITO010000083">
    <property type="protein sequence ID" value="MBN4068925.1"/>
    <property type="molecule type" value="Genomic_DNA"/>
</dbReference>
<sequence>MQRTVVTPLLVLLGIIGICCLMATTTLFDPLIRFIHTGEITPMQAVFCLLFTVGGFAAYLHLLNLICSYFVPRIDAADKANKQVKEV</sequence>
<evidence type="ECO:0000313" key="3">
    <source>
        <dbReference type="Proteomes" id="UP000717534"/>
    </source>
</evidence>
<keyword evidence="1" id="KW-0472">Membrane</keyword>
<name>A0ABS3AWJ6_9BACT</name>
<accession>A0ABS3AWJ6</accession>
<keyword evidence="1" id="KW-0812">Transmembrane</keyword>
<dbReference type="Proteomes" id="UP000717534">
    <property type="component" value="Unassembled WGS sequence"/>
</dbReference>
<keyword evidence="3" id="KW-1185">Reference proteome</keyword>
<evidence type="ECO:0000313" key="2">
    <source>
        <dbReference type="EMBL" id="MBN4068925.1"/>
    </source>
</evidence>
<proteinExistence type="predicted"/>
<reference evidence="2 3" key="1">
    <citation type="submission" date="2021-02" db="EMBL/GenBank/DDBJ databases">
        <title>Activity-based single-cell genomes from oceanic crustal fluid captures similar information to metagenomic and metatranscriptomic surveys with orders of magnitude less sampling.</title>
        <authorList>
            <person name="D'Angelo T.S."/>
            <person name="Orcutt B.N."/>
        </authorList>
    </citation>
    <scope>NUCLEOTIDE SEQUENCE [LARGE SCALE GENOMIC DNA]</scope>
    <source>
        <strain evidence="2">AH-315-G02</strain>
    </source>
</reference>
<feature type="transmembrane region" description="Helical" evidence="1">
    <location>
        <begin position="40"/>
        <end position="62"/>
    </location>
</feature>
<gene>
    <name evidence="2" type="ORF">JYU06_05340</name>
</gene>
<protein>
    <submittedName>
        <fullName evidence="2">Uncharacterized protein</fullName>
    </submittedName>
</protein>
<comment type="caution">
    <text evidence="2">The sequence shown here is derived from an EMBL/GenBank/DDBJ whole genome shotgun (WGS) entry which is preliminary data.</text>
</comment>
<evidence type="ECO:0000256" key="1">
    <source>
        <dbReference type="SAM" id="Phobius"/>
    </source>
</evidence>
<keyword evidence="1" id="KW-1133">Transmembrane helix</keyword>
<organism evidence="2 3">
    <name type="scientific">Desulfotalea psychrophila</name>
    <dbReference type="NCBI Taxonomy" id="84980"/>
    <lineage>
        <taxon>Bacteria</taxon>
        <taxon>Pseudomonadati</taxon>
        <taxon>Thermodesulfobacteriota</taxon>
        <taxon>Desulfobulbia</taxon>
        <taxon>Desulfobulbales</taxon>
        <taxon>Desulfocapsaceae</taxon>
        <taxon>Desulfotalea</taxon>
    </lineage>
</organism>
<feature type="transmembrane region" description="Helical" evidence="1">
    <location>
        <begin position="6"/>
        <end position="28"/>
    </location>
</feature>